<dbReference type="Gene3D" id="2.80.10.50">
    <property type="match status" value="1"/>
</dbReference>
<organism evidence="4 5">
    <name type="scientific">Erythroxylum novogranatense</name>
    <dbReference type="NCBI Taxonomy" id="1862640"/>
    <lineage>
        <taxon>Eukaryota</taxon>
        <taxon>Viridiplantae</taxon>
        <taxon>Streptophyta</taxon>
        <taxon>Embryophyta</taxon>
        <taxon>Tracheophyta</taxon>
        <taxon>Spermatophyta</taxon>
        <taxon>Magnoliopsida</taxon>
        <taxon>eudicotyledons</taxon>
        <taxon>Gunneridae</taxon>
        <taxon>Pentapetalae</taxon>
        <taxon>rosids</taxon>
        <taxon>fabids</taxon>
        <taxon>Malpighiales</taxon>
        <taxon>Erythroxylaceae</taxon>
        <taxon>Erythroxylum</taxon>
    </lineage>
</organism>
<evidence type="ECO:0000313" key="5">
    <source>
        <dbReference type="Proteomes" id="UP001159364"/>
    </source>
</evidence>
<accession>A0AAV8SLU5</accession>
<dbReference type="CDD" id="cd23367">
    <property type="entry name" value="beta-trefoil_STI_KPI104-like"/>
    <property type="match status" value="1"/>
</dbReference>
<dbReference type="SMART" id="SM00452">
    <property type="entry name" value="STI"/>
    <property type="match status" value="1"/>
</dbReference>
<name>A0AAV8SLU5_9ROSI</name>
<feature type="chain" id="PRO_5043429114" evidence="3">
    <location>
        <begin position="25"/>
        <end position="199"/>
    </location>
</feature>
<evidence type="ECO:0000256" key="1">
    <source>
        <dbReference type="ARBA" id="ARBA00005440"/>
    </source>
</evidence>
<comment type="similarity">
    <text evidence="1">Belongs to the protease inhibitor I3 (leguminous Kunitz-type inhibitor) family.</text>
</comment>
<dbReference type="Proteomes" id="UP001159364">
    <property type="component" value="Linkage Group LG10"/>
</dbReference>
<sequence>MSRMTGSLVFVTWLLAMTTISTEAQKPAVLDTEGRAVRSGVEYYIVPAATDIAGGLTLIDRNNSCPLYVGQEPLAEVVSLGTSVIFTPYAAGETVIRESRDYTITFQAATICIQSTSWRVGQEDPETNRRFVVTAGRASYFTIGKVGTGIYNIAFCPTESCPNCRVRCGNAGILVENGKRLVALDGPAFPFAFRRVRDN</sequence>
<reference evidence="4 5" key="1">
    <citation type="submission" date="2021-09" db="EMBL/GenBank/DDBJ databases">
        <title>Genomic insights and catalytic innovation underlie evolution of tropane alkaloids biosynthesis.</title>
        <authorList>
            <person name="Wang Y.-J."/>
            <person name="Tian T."/>
            <person name="Huang J.-P."/>
            <person name="Huang S.-X."/>
        </authorList>
    </citation>
    <scope>NUCLEOTIDE SEQUENCE [LARGE SCALE GENOMIC DNA]</scope>
    <source>
        <strain evidence="4">KIB-2018</strain>
        <tissue evidence="4">Leaf</tissue>
    </source>
</reference>
<proteinExistence type="inferred from homology"/>
<dbReference type="InterPro" id="IPR011065">
    <property type="entry name" value="Kunitz_inhibitor_STI-like_sf"/>
</dbReference>
<protein>
    <submittedName>
        <fullName evidence="4">Uncharacterized protein</fullName>
    </submittedName>
</protein>
<dbReference type="GO" id="GO:0004866">
    <property type="term" value="F:endopeptidase inhibitor activity"/>
    <property type="evidence" value="ECO:0007669"/>
    <property type="project" value="InterPro"/>
</dbReference>
<dbReference type="EMBL" id="JAIWQS010000010">
    <property type="protein sequence ID" value="KAJ8753247.1"/>
    <property type="molecule type" value="Genomic_DNA"/>
</dbReference>
<keyword evidence="3" id="KW-0732">Signal</keyword>
<dbReference type="PRINTS" id="PR00291">
    <property type="entry name" value="KUNITZINHBTR"/>
</dbReference>
<dbReference type="PROSITE" id="PS00283">
    <property type="entry name" value="SOYBEAN_KUNITZ"/>
    <property type="match status" value="1"/>
</dbReference>
<keyword evidence="5" id="KW-1185">Reference proteome</keyword>
<dbReference type="SUPFAM" id="SSF50386">
    <property type="entry name" value="STI-like"/>
    <property type="match status" value="1"/>
</dbReference>
<comment type="caution">
    <text evidence="4">The sequence shown here is derived from an EMBL/GenBank/DDBJ whole genome shotgun (WGS) entry which is preliminary data.</text>
</comment>
<dbReference type="Pfam" id="PF00197">
    <property type="entry name" value="Kunitz_legume"/>
    <property type="match status" value="1"/>
</dbReference>
<dbReference type="PANTHER" id="PTHR33107:SF81">
    <property type="entry name" value="TRYPSIN INHIBITOR A"/>
    <property type="match status" value="1"/>
</dbReference>
<keyword evidence="2" id="KW-1015">Disulfide bond</keyword>
<dbReference type="AlphaFoldDB" id="A0AAV8SLU5"/>
<dbReference type="InterPro" id="IPR002160">
    <property type="entry name" value="Prot_inh_Kunz-lg"/>
</dbReference>
<evidence type="ECO:0000256" key="3">
    <source>
        <dbReference type="SAM" id="SignalP"/>
    </source>
</evidence>
<gene>
    <name evidence="4" type="ORF">K2173_017862</name>
</gene>
<feature type="signal peptide" evidence="3">
    <location>
        <begin position="1"/>
        <end position="24"/>
    </location>
</feature>
<evidence type="ECO:0000313" key="4">
    <source>
        <dbReference type="EMBL" id="KAJ8753247.1"/>
    </source>
</evidence>
<evidence type="ECO:0000256" key="2">
    <source>
        <dbReference type="ARBA" id="ARBA00023157"/>
    </source>
</evidence>
<dbReference type="PANTHER" id="PTHR33107">
    <property type="entry name" value="KUNITZ TRYPSIN INHIBITOR 2"/>
    <property type="match status" value="1"/>
</dbReference>